<dbReference type="GO" id="GO:0032259">
    <property type="term" value="P:methylation"/>
    <property type="evidence" value="ECO:0007669"/>
    <property type="project" value="UniProtKB-KW"/>
</dbReference>
<comment type="similarity">
    <text evidence="1">Belongs to the methyltransferase superfamily.</text>
</comment>
<protein>
    <submittedName>
        <fullName evidence="5">Methyltransferase domain-containing protein</fullName>
    </submittedName>
</protein>
<evidence type="ECO:0000313" key="6">
    <source>
        <dbReference type="Proteomes" id="UP001528920"/>
    </source>
</evidence>
<evidence type="ECO:0000313" key="5">
    <source>
        <dbReference type="EMBL" id="MDE5416750.1"/>
    </source>
</evidence>
<dbReference type="PANTHER" id="PTHR44942">
    <property type="entry name" value="METHYLTRANSF_11 DOMAIN-CONTAINING PROTEIN"/>
    <property type="match status" value="1"/>
</dbReference>
<keyword evidence="3" id="KW-0808">Transferase</keyword>
<dbReference type="PANTHER" id="PTHR44942:SF4">
    <property type="entry name" value="METHYLTRANSFERASE TYPE 11 DOMAIN-CONTAINING PROTEIN"/>
    <property type="match status" value="1"/>
</dbReference>
<dbReference type="InterPro" id="IPR029063">
    <property type="entry name" value="SAM-dependent_MTases_sf"/>
</dbReference>
<evidence type="ECO:0000259" key="4">
    <source>
        <dbReference type="Pfam" id="PF08241"/>
    </source>
</evidence>
<dbReference type="EMBL" id="JAKJSC010000001">
    <property type="protein sequence ID" value="MDE5416750.1"/>
    <property type="molecule type" value="Genomic_DNA"/>
</dbReference>
<dbReference type="Pfam" id="PF08241">
    <property type="entry name" value="Methyltransf_11"/>
    <property type="match status" value="1"/>
</dbReference>
<dbReference type="InterPro" id="IPR013216">
    <property type="entry name" value="Methyltransf_11"/>
</dbReference>
<reference evidence="5 6" key="1">
    <citation type="submission" date="2022-01" db="EMBL/GenBank/DDBJ databases">
        <title>Labilibaculum sp. nov, a marine bacterium isolated from Antarctica.</title>
        <authorList>
            <person name="Dai W."/>
        </authorList>
    </citation>
    <scope>NUCLEOTIDE SEQUENCE [LARGE SCALE GENOMIC DNA]</scope>
    <source>
        <strain evidence="5 6">DW002</strain>
    </source>
</reference>
<dbReference type="InterPro" id="IPR051052">
    <property type="entry name" value="Diverse_substrate_MTase"/>
</dbReference>
<evidence type="ECO:0000256" key="1">
    <source>
        <dbReference type="ARBA" id="ARBA00008361"/>
    </source>
</evidence>
<dbReference type="SUPFAM" id="SSF53335">
    <property type="entry name" value="S-adenosyl-L-methionine-dependent methyltransferases"/>
    <property type="match status" value="1"/>
</dbReference>
<keyword evidence="6" id="KW-1185">Reference proteome</keyword>
<comment type="caution">
    <text evidence="5">The sequence shown here is derived from an EMBL/GenBank/DDBJ whole genome shotgun (WGS) entry which is preliminary data.</text>
</comment>
<feature type="domain" description="Methyltransferase type 11" evidence="4">
    <location>
        <begin position="47"/>
        <end position="151"/>
    </location>
</feature>
<keyword evidence="2 5" id="KW-0489">Methyltransferase</keyword>
<proteinExistence type="inferred from homology"/>
<dbReference type="RefSeq" id="WP_275108089.1">
    <property type="nucleotide sequence ID" value="NZ_JAKJSC010000001.1"/>
</dbReference>
<gene>
    <name evidence="5" type="ORF">L3049_01935</name>
</gene>
<sequence>MSNSYKTQDRGSASDYQKYMASMDKVITEKVASASLFFDPSPGNTIVDIGMASGASSNIIANLFPHTNVIGIDINPTMVELAQNNYSRKNLEFRADDGETLQSFKENSVNGFFNCSSIHHITSFNQYNPNRAFNTIKREAELLKPGGVIVIRDFVKAPQMEVILEVSSIATATDPSNADLLIQFSKTARSLAPKEEQGFPIKEVESKSENTRCFQLYYADAVEFVRRKDYYENWNVELQEEYGYFTQKEFEEIFTSLGLRIIVSNPIFNPWIVENRYKDQFTIYNMDGEDIGFPPTNYLIAAEKIGDRGTNIHLVRHLPELKQAFLDYSTHQNTSTKHLYDVVKRPQSVVDIIPYYIHNNEVEILAKHGYPRPLVNVETDSPIIDQKRFSGYITEGITASKDLSIQDILSKRINLDKADIENEIQSLEYYPSPGGIEEKVESFFVKLNERASTDFPINTTANGFSDLGLIRRFNAIQLLKTAQTGALVEARLELNLYNLLKSLNIPFPQWLGGKITYSEFEVIPTPLAELLKVKTNFFVKCSESANYLQKSRAKFGEKSSNESSDILEYVSPQHVSLNTLITLPLVKQDEEYFVGLEVRNLPVPQILSGNSTILTAPAQRLPKQISSFKALENHILNTSIFGSQITKFSKLGEKFFPSVGVTPEQAYPYVVELTHNNDTLKWVKLTELYKNIELIRDGHLLISIFRLVNALGLR</sequence>
<dbReference type="GO" id="GO:0008168">
    <property type="term" value="F:methyltransferase activity"/>
    <property type="evidence" value="ECO:0007669"/>
    <property type="project" value="UniProtKB-KW"/>
</dbReference>
<dbReference type="CDD" id="cd02440">
    <property type="entry name" value="AdoMet_MTases"/>
    <property type="match status" value="1"/>
</dbReference>
<accession>A0ABT5VMS8</accession>
<dbReference type="Gene3D" id="3.40.50.150">
    <property type="entry name" value="Vaccinia Virus protein VP39"/>
    <property type="match status" value="1"/>
</dbReference>
<name>A0ABT5VMS8_9BACT</name>
<evidence type="ECO:0000256" key="2">
    <source>
        <dbReference type="ARBA" id="ARBA00022603"/>
    </source>
</evidence>
<evidence type="ECO:0000256" key="3">
    <source>
        <dbReference type="ARBA" id="ARBA00022679"/>
    </source>
</evidence>
<dbReference type="Proteomes" id="UP001528920">
    <property type="component" value="Unassembled WGS sequence"/>
</dbReference>
<organism evidence="5 6">
    <name type="scientific">Paralabilibaculum antarcticum</name>
    <dbReference type="NCBI Taxonomy" id="2912572"/>
    <lineage>
        <taxon>Bacteria</taxon>
        <taxon>Pseudomonadati</taxon>
        <taxon>Bacteroidota</taxon>
        <taxon>Bacteroidia</taxon>
        <taxon>Marinilabiliales</taxon>
        <taxon>Marinifilaceae</taxon>
        <taxon>Paralabilibaculum</taxon>
    </lineage>
</organism>